<dbReference type="CDD" id="cd22905">
    <property type="entry name" value="HFD_Dr1"/>
    <property type="match status" value="1"/>
</dbReference>
<evidence type="ECO:0000259" key="7">
    <source>
        <dbReference type="Pfam" id="PF00808"/>
    </source>
</evidence>
<dbReference type="GO" id="GO:0016251">
    <property type="term" value="F:RNA polymerase II general transcription initiation factor activity"/>
    <property type="evidence" value="ECO:0007669"/>
    <property type="project" value="TreeGrafter"/>
</dbReference>
<keyword evidence="4" id="KW-0539">Nucleus</keyword>
<gene>
    <name evidence="8" type="primary">NC2beta</name>
    <name evidence="8" type="ORF">g.19710</name>
</gene>
<evidence type="ECO:0000256" key="6">
    <source>
        <dbReference type="ARBA" id="ARBA00032651"/>
    </source>
</evidence>
<dbReference type="InterPro" id="IPR009072">
    <property type="entry name" value="Histone-fold"/>
</dbReference>
<evidence type="ECO:0000256" key="5">
    <source>
        <dbReference type="ARBA" id="ARBA00030451"/>
    </source>
</evidence>
<dbReference type="GO" id="GO:0017025">
    <property type="term" value="F:TBP-class protein binding"/>
    <property type="evidence" value="ECO:0007669"/>
    <property type="project" value="TreeGrafter"/>
</dbReference>
<evidence type="ECO:0000256" key="4">
    <source>
        <dbReference type="ARBA" id="ARBA00023242"/>
    </source>
</evidence>
<reference evidence="8" key="1">
    <citation type="submission" date="2018-10" db="EMBL/GenBank/DDBJ databases">
        <title>Transcriptome assembly of Aceria tosichella (Wheat curl mite) Type 2.</title>
        <authorList>
            <person name="Scully E.D."/>
            <person name="Geib S.M."/>
            <person name="Palmer N.A."/>
            <person name="Gupta A.K."/>
            <person name="Sarath G."/>
            <person name="Tatineni S."/>
        </authorList>
    </citation>
    <scope>NUCLEOTIDE SEQUENCE</scope>
    <source>
        <strain evidence="8">LincolnNE</strain>
    </source>
</reference>
<dbReference type="EMBL" id="GGYP01000763">
    <property type="protein sequence ID" value="MDE45534.1"/>
    <property type="molecule type" value="Transcribed_RNA"/>
</dbReference>
<dbReference type="PANTHER" id="PTHR46138">
    <property type="entry name" value="PROTEIN DR1"/>
    <property type="match status" value="1"/>
</dbReference>
<dbReference type="GO" id="GO:0051123">
    <property type="term" value="P:RNA polymerase II preinitiation complex assembly"/>
    <property type="evidence" value="ECO:0007669"/>
    <property type="project" value="TreeGrafter"/>
</dbReference>
<evidence type="ECO:0000313" key="8">
    <source>
        <dbReference type="EMBL" id="MDE45534.1"/>
    </source>
</evidence>
<comment type="subcellular location">
    <subcellularLocation>
        <location evidence="1">Nucleus</location>
    </subcellularLocation>
</comment>
<evidence type="ECO:0000256" key="1">
    <source>
        <dbReference type="ARBA" id="ARBA00004123"/>
    </source>
</evidence>
<dbReference type="Gene3D" id="1.10.20.10">
    <property type="entry name" value="Histone, subunit A"/>
    <property type="match status" value="1"/>
</dbReference>
<dbReference type="SUPFAM" id="SSF47113">
    <property type="entry name" value="Histone-fold"/>
    <property type="match status" value="1"/>
</dbReference>
<evidence type="ECO:0000256" key="3">
    <source>
        <dbReference type="ARBA" id="ARBA00018742"/>
    </source>
</evidence>
<protein>
    <recommendedName>
        <fullName evidence="3">Protein Dr1</fullName>
    </recommendedName>
    <alternativeName>
        <fullName evidence="6">Down-regulator of transcription 1</fullName>
    </alternativeName>
    <alternativeName>
        <fullName evidence="5">Negative cofactor 2-beta</fullName>
    </alternativeName>
</protein>
<feature type="domain" description="Transcription factor CBF/NF-Y/archaeal histone" evidence="7">
    <location>
        <begin position="11"/>
        <end position="72"/>
    </location>
</feature>
<dbReference type="AlphaFoldDB" id="A0A6G1S4W1"/>
<dbReference type="GO" id="GO:0017054">
    <property type="term" value="C:negative cofactor 2 complex"/>
    <property type="evidence" value="ECO:0007669"/>
    <property type="project" value="InterPro"/>
</dbReference>
<dbReference type="GO" id="GO:0000122">
    <property type="term" value="P:negative regulation of transcription by RNA polymerase II"/>
    <property type="evidence" value="ECO:0007669"/>
    <property type="project" value="InterPro"/>
</dbReference>
<proteinExistence type="inferred from homology"/>
<evidence type="ECO:0000256" key="2">
    <source>
        <dbReference type="ARBA" id="ARBA00009245"/>
    </source>
</evidence>
<sequence length="157" mass="17819">MDKDSKDEDLNIPRAAINKFVKEVIPDVRVSNETKEIILRCCNEFIHIVTSNANDICEEQHKKTIASDHILAVFNRLGWPEYKEVVEGAETACKGRKKRQSTKLEHTGISEEELLKQQQELINRAKLEHTQEQEEWSQMQGMLDACLGGGDGSDPTV</sequence>
<dbReference type="PANTHER" id="PTHR46138:SF1">
    <property type="entry name" value="PROTEIN DR1"/>
    <property type="match status" value="1"/>
</dbReference>
<dbReference type="InterPro" id="IPR042225">
    <property type="entry name" value="Ncb2"/>
</dbReference>
<dbReference type="InterPro" id="IPR003958">
    <property type="entry name" value="CBFA_NFYB_domain"/>
</dbReference>
<dbReference type="GO" id="GO:0046982">
    <property type="term" value="F:protein heterodimerization activity"/>
    <property type="evidence" value="ECO:0007669"/>
    <property type="project" value="InterPro"/>
</dbReference>
<dbReference type="Pfam" id="PF00808">
    <property type="entry name" value="CBFD_NFYB_HMF"/>
    <property type="match status" value="1"/>
</dbReference>
<name>A0A6G1S4W1_9ACAR</name>
<comment type="similarity">
    <text evidence="2">Belongs to the NC2 beta/DR1 family.</text>
</comment>
<accession>A0A6G1S4W1</accession>
<organism evidence="8">
    <name type="scientific">Aceria tosichella</name>
    <name type="common">wheat curl mite</name>
    <dbReference type="NCBI Taxonomy" id="561515"/>
    <lineage>
        <taxon>Eukaryota</taxon>
        <taxon>Metazoa</taxon>
        <taxon>Ecdysozoa</taxon>
        <taxon>Arthropoda</taxon>
        <taxon>Chelicerata</taxon>
        <taxon>Arachnida</taxon>
        <taxon>Acari</taxon>
        <taxon>Acariformes</taxon>
        <taxon>Trombidiformes</taxon>
        <taxon>Prostigmata</taxon>
        <taxon>Eupodina</taxon>
        <taxon>Eriophyoidea</taxon>
        <taxon>Eriophyidae</taxon>
        <taxon>Eriophyinae</taxon>
        <taxon>Aceriini</taxon>
        <taxon>Aceria</taxon>
    </lineage>
</organism>